<dbReference type="Proteomes" id="UP000518316">
    <property type="component" value="Unassembled WGS sequence"/>
</dbReference>
<dbReference type="RefSeq" id="WP_182598580.1">
    <property type="nucleotide sequence ID" value="NZ_JACIVC010000061.1"/>
</dbReference>
<proteinExistence type="predicted"/>
<name>A0A7W3Y8K0_9LACO</name>
<accession>A0A7W3Y8K0</accession>
<gene>
    <name evidence="1" type="ORF">H5S40_07990</name>
</gene>
<evidence type="ECO:0000313" key="1">
    <source>
        <dbReference type="EMBL" id="MBB1070090.1"/>
    </source>
</evidence>
<comment type="caution">
    <text evidence="1">The sequence shown here is derived from an EMBL/GenBank/DDBJ whole genome shotgun (WGS) entry which is preliminary data.</text>
</comment>
<reference evidence="1 2" key="1">
    <citation type="submission" date="2020-07" db="EMBL/GenBank/DDBJ databases">
        <title>Description of Limosilactobacillus balticus sp. nov., Limosilactobacillus agrestis sp. nov., Limosilactobacillus albertensis sp. nov., Limosilactobacillus rudii sp. nov., Limosilactobacillus fastidiosus sp. nov., five novel Limosilactobacillus species isolated from the vertebrate gastrointestinal tract, and proposal of 6 subspecies of Limosilactobacillus reuteri adapted to the gastrointestinal tract of specific vertebrate hosts.</title>
        <authorList>
            <person name="Li F."/>
            <person name="Cheng C."/>
            <person name="Zheng J."/>
            <person name="Quevedo R.M."/>
            <person name="Li J."/>
            <person name="Roos S."/>
            <person name="Gaenzle M.G."/>
            <person name="Walter J."/>
        </authorList>
    </citation>
    <scope>NUCLEOTIDE SEQUENCE [LARGE SCALE GENOMIC DNA]</scope>
    <source>
        <strain evidence="1 2">RRLNB_1_1</strain>
    </source>
</reference>
<protein>
    <submittedName>
        <fullName evidence="1">Uncharacterized protein</fullName>
    </submittedName>
</protein>
<organism evidence="1 2">
    <name type="scientific">Limosilactobacillus albertensis</name>
    <dbReference type="NCBI Taxonomy" id="2759752"/>
    <lineage>
        <taxon>Bacteria</taxon>
        <taxon>Bacillati</taxon>
        <taxon>Bacillota</taxon>
        <taxon>Bacilli</taxon>
        <taxon>Lactobacillales</taxon>
        <taxon>Lactobacillaceae</taxon>
        <taxon>Limosilactobacillus</taxon>
    </lineage>
</organism>
<dbReference type="EMBL" id="JACIVC010000061">
    <property type="protein sequence ID" value="MBB1070090.1"/>
    <property type="molecule type" value="Genomic_DNA"/>
</dbReference>
<evidence type="ECO:0000313" key="2">
    <source>
        <dbReference type="Proteomes" id="UP000518316"/>
    </source>
</evidence>
<dbReference type="AlphaFoldDB" id="A0A7W3Y8K0"/>
<keyword evidence="2" id="KW-1185">Reference proteome</keyword>
<sequence length="71" mass="8149">MSEVTGITLIMENCEEIYVPQKAIKELSLFDIERNLSVNSKGFMTDELWCDTAVLEFNYQLLNSIQMSTPI</sequence>